<dbReference type="GO" id="GO:0016787">
    <property type="term" value="F:hydrolase activity"/>
    <property type="evidence" value="ECO:0007669"/>
    <property type="project" value="UniProtKB-KW"/>
</dbReference>
<evidence type="ECO:0000259" key="9">
    <source>
        <dbReference type="PROSITE" id="PS51194"/>
    </source>
</evidence>
<evidence type="ECO:0000256" key="4">
    <source>
        <dbReference type="ARBA" id="ARBA00022806"/>
    </source>
</evidence>
<dbReference type="Gene3D" id="3.40.50.300">
    <property type="entry name" value="P-loop containing nucleotide triphosphate hydrolases"/>
    <property type="match status" value="2"/>
</dbReference>
<dbReference type="STRING" id="36087.A0A077ZD77"/>
<organism evidence="11 12">
    <name type="scientific">Trichuris trichiura</name>
    <name type="common">Whipworm</name>
    <name type="synonym">Trichocephalus trichiurus</name>
    <dbReference type="NCBI Taxonomy" id="36087"/>
    <lineage>
        <taxon>Eukaryota</taxon>
        <taxon>Metazoa</taxon>
        <taxon>Ecdysozoa</taxon>
        <taxon>Nematoda</taxon>
        <taxon>Enoplea</taxon>
        <taxon>Dorylaimia</taxon>
        <taxon>Trichinellida</taxon>
        <taxon>Trichuridae</taxon>
        <taxon>Trichuris</taxon>
    </lineage>
</organism>
<dbReference type="EC" id="3.6.4.13" evidence="1"/>
<dbReference type="PROSITE" id="PS51195">
    <property type="entry name" value="Q_MOTIF"/>
    <property type="match status" value="1"/>
</dbReference>
<feature type="compositionally biased region" description="Basic and acidic residues" evidence="7">
    <location>
        <begin position="178"/>
        <end position="192"/>
    </location>
</feature>
<dbReference type="GO" id="GO:0005524">
    <property type="term" value="F:ATP binding"/>
    <property type="evidence" value="ECO:0007669"/>
    <property type="project" value="UniProtKB-KW"/>
</dbReference>
<name>A0A077ZD77_TRITR</name>
<evidence type="ECO:0000256" key="3">
    <source>
        <dbReference type="ARBA" id="ARBA00022801"/>
    </source>
</evidence>
<feature type="domain" description="Helicase C-terminal" evidence="9">
    <location>
        <begin position="617"/>
        <end position="770"/>
    </location>
</feature>
<dbReference type="PANTHER" id="PTHR47958">
    <property type="entry name" value="ATP-DEPENDENT RNA HELICASE DBP3"/>
    <property type="match status" value="1"/>
</dbReference>
<proteinExistence type="predicted"/>
<dbReference type="GO" id="GO:0003676">
    <property type="term" value="F:nucleic acid binding"/>
    <property type="evidence" value="ECO:0007669"/>
    <property type="project" value="InterPro"/>
</dbReference>
<dbReference type="InterPro" id="IPR000629">
    <property type="entry name" value="RNA-helicase_DEAD-box_CS"/>
</dbReference>
<dbReference type="PROSITE" id="PS00039">
    <property type="entry name" value="DEAD_ATP_HELICASE"/>
    <property type="match status" value="1"/>
</dbReference>
<accession>A0A077ZD77</accession>
<keyword evidence="2" id="KW-0547">Nucleotide-binding</keyword>
<dbReference type="GO" id="GO:0003724">
    <property type="term" value="F:RNA helicase activity"/>
    <property type="evidence" value="ECO:0007669"/>
    <property type="project" value="UniProtKB-EC"/>
</dbReference>
<keyword evidence="12" id="KW-1185">Reference proteome</keyword>
<evidence type="ECO:0000259" key="8">
    <source>
        <dbReference type="PROSITE" id="PS51192"/>
    </source>
</evidence>
<feature type="compositionally biased region" description="Basic and acidic residues" evidence="7">
    <location>
        <begin position="85"/>
        <end position="94"/>
    </location>
</feature>
<evidence type="ECO:0000259" key="10">
    <source>
        <dbReference type="PROSITE" id="PS51195"/>
    </source>
</evidence>
<dbReference type="Pfam" id="PF00271">
    <property type="entry name" value="Helicase_C"/>
    <property type="match status" value="1"/>
</dbReference>
<evidence type="ECO:0000256" key="7">
    <source>
        <dbReference type="SAM" id="MobiDB-lite"/>
    </source>
</evidence>
<dbReference type="PROSITE" id="PS51192">
    <property type="entry name" value="HELICASE_ATP_BIND_1"/>
    <property type="match status" value="1"/>
</dbReference>
<dbReference type="GO" id="GO:0043186">
    <property type="term" value="C:P granule"/>
    <property type="evidence" value="ECO:0007669"/>
    <property type="project" value="UniProtKB-ARBA"/>
</dbReference>
<feature type="compositionally biased region" description="Basic and acidic residues" evidence="7">
    <location>
        <begin position="795"/>
        <end position="814"/>
    </location>
</feature>
<feature type="compositionally biased region" description="Gly residues" evidence="7">
    <location>
        <begin position="116"/>
        <end position="127"/>
    </location>
</feature>
<evidence type="ECO:0000256" key="1">
    <source>
        <dbReference type="ARBA" id="ARBA00012552"/>
    </source>
</evidence>
<feature type="compositionally biased region" description="Basic and acidic residues" evidence="7">
    <location>
        <begin position="256"/>
        <end position="289"/>
    </location>
</feature>
<sequence length="827" mass="92115">MAEKFGFDSGGFDDDGYENRSRDTGGGGRRFGGYSGNQRSRGGGGYERNYGRFGGESDGDGRDSGFSGSHSRGGGSGFRNADSGDGFRKNDRNGDFSYGFDSNTRDDYRDSDRSGGFSGRGYRGRGSGRNFRGESNRDNDRYGGGDRFNGNEDSYGRRERSRPFSSYENDDGSNFRRSGTDDTFSRNQDGMRRGRGRNFQYDNRSNDGRNRGFSDRSNDGDRYGGRGGGGGGFRSNDDFGGGFQSHDDFGGGFGSGERDNNDDYSKDSFGNDRRRNDGRGFRDNNRNYDDDYSFSGRDRAYRGRGSFEDGGGFRGRGRSRGREDNSAGSFERREATQGQPKPPVNYVPSKMTEEEMRMHIRAGVNFENQLRAKVETIGQDCPEPMESFREANFHELIMEHLKKSDINVPTVIQRYGIPVVTAGRDYMACAQTGSGKTAVYLLPILDSIVKNNDGLSSRRCTALVLVPTRELAIQINTVGMNFLRETQYRTVAVYGGVSVMYQSQSIRKGCDIVVGTPGRLCDFIKRGYIQLSGCRYFVVDEADRLLDMGFENDFRFIAQQLESIEHQTMMFSATFPPAIQSIAKEFLKSDFIFQIVGNLGGANKDITQEVLPVTMAEKQAKLEKILGERFDNNPNAKILVFVGRKRVADFVAASLAHTGWRTTSIHGDREQMQRETALRGFKSGANNVLIATEVAARGLDIAGVDLVVNYDLPSSIDDYVHRIGRTGRVGNPGKATSFYDEVTDAALASELVETLRLCEQEVPDFLTSRNDGFATRSQQHQQDNYSQESGFVNSFDDRRSDDFDRTTVTTKEKEEVTDEIELEDNGW</sequence>
<dbReference type="Pfam" id="PF00270">
    <property type="entry name" value="DEAD"/>
    <property type="match status" value="1"/>
</dbReference>
<protein>
    <recommendedName>
        <fullName evidence="1">RNA helicase</fullName>
        <ecNumber evidence="1">3.6.4.13</ecNumber>
    </recommendedName>
</protein>
<feature type="compositionally biased region" description="Gly residues" evidence="7">
    <location>
        <begin position="24"/>
        <end position="56"/>
    </location>
</feature>
<reference evidence="11" key="1">
    <citation type="submission" date="2014-01" db="EMBL/GenBank/DDBJ databases">
        <authorList>
            <person name="Aslett M."/>
        </authorList>
    </citation>
    <scope>NUCLEOTIDE SEQUENCE</scope>
</reference>
<dbReference type="InterPro" id="IPR027417">
    <property type="entry name" value="P-loop_NTPase"/>
</dbReference>
<dbReference type="SMART" id="SM00487">
    <property type="entry name" value="DEXDc"/>
    <property type="match status" value="1"/>
</dbReference>
<keyword evidence="4" id="KW-0347">Helicase</keyword>
<dbReference type="Proteomes" id="UP000030665">
    <property type="component" value="Unassembled WGS sequence"/>
</dbReference>
<evidence type="ECO:0000256" key="2">
    <source>
        <dbReference type="ARBA" id="ARBA00022741"/>
    </source>
</evidence>
<feature type="compositionally biased region" description="Basic and acidic residues" evidence="7">
    <location>
        <begin position="320"/>
        <end position="335"/>
    </location>
</feature>
<evidence type="ECO:0000256" key="5">
    <source>
        <dbReference type="ARBA" id="ARBA00022840"/>
    </source>
</evidence>
<feature type="compositionally biased region" description="Basic and acidic residues" evidence="7">
    <location>
        <begin position="204"/>
        <end position="224"/>
    </location>
</feature>
<dbReference type="SMART" id="SM00490">
    <property type="entry name" value="HELICc"/>
    <property type="match status" value="1"/>
</dbReference>
<dbReference type="AlphaFoldDB" id="A0A077ZD77"/>
<dbReference type="OrthoDB" id="196131at2759"/>
<dbReference type="FunFam" id="3.40.50.300:FF:000008">
    <property type="entry name" value="ATP-dependent RNA helicase RhlB"/>
    <property type="match status" value="1"/>
</dbReference>
<dbReference type="InterPro" id="IPR011545">
    <property type="entry name" value="DEAD/DEAH_box_helicase_dom"/>
</dbReference>
<feature type="compositionally biased region" description="Polar residues" evidence="7">
    <location>
        <begin position="773"/>
        <end position="792"/>
    </location>
</feature>
<dbReference type="SUPFAM" id="SSF52540">
    <property type="entry name" value="P-loop containing nucleoside triphosphate hydrolases"/>
    <property type="match status" value="1"/>
</dbReference>
<feature type="region of interest" description="Disordered" evidence="7">
    <location>
        <begin position="1"/>
        <end position="346"/>
    </location>
</feature>
<feature type="compositionally biased region" description="Basic and acidic residues" evidence="7">
    <location>
        <begin position="103"/>
        <end position="113"/>
    </location>
</feature>
<dbReference type="CDD" id="cd18787">
    <property type="entry name" value="SF2_C_DEAD"/>
    <property type="match status" value="1"/>
</dbReference>
<dbReference type="InterPro" id="IPR014014">
    <property type="entry name" value="RNA_helicase_DEAD_Q_motif"/>
</dbReference>
<feature type="short sequence motif" description="Q motif" evidence="6">
    <location>
        <begin position="386"/>
        <end position="414"/>
    </location>
</feature>
<feature type="domain" description="Helicase ATP-binding" evidence="8">
    <location>
        <begin position="417"/>
        <end position="593"/>
    </location>
</feature>
<keyword evidence="3" id="KW-0378">Hydrolase</keyword>
<keyword evidence="5" id="KW-0067">ATP-binding</keyword>
<evidence type="ECO:0000256" key="6">
    <source>
        <dbReference type="PROSITE-ProRule" id="PRU00552"/>
    </source>
</evidence>
<feature type="compositionally biased region" description="Basic and acidic residues" evidence="7">
    <location>
        <begin position="296"/>
        <end position="307"/>
    </location>
</feature>
<gene>
    <name evidence="11" type="ORF">TTRE_0000661901</name>
</gene>
<feature type="domain" description="DEAD-box RNA helicase Q" evidence="10">
    <location>
        <begin position="386"/>
        <end position="414"/>
    </location>
</feature>
<evidence type="ECO:0000313" key="11">
    <source>
        <dbReference type="EMBL" id="CDW58312.1"/>
    </source>
</evidence>
<reference evidence="11" key="2">
    <citation type="submission" date="2014-03" db="EMBL/GenBank/DDBJ databases">
        <title>The whipworm genome and dual-species transcriptomics of an intimate host-pathogen interaction.</title>
        <authorList>
            <person name="Foth B.J."/>
            <person name="Tsai I.J."/>
            <person name="Reid A.J."/>
            <person name="Bancroft A.J."/>
            <person name="Nichol S."/>
            <person name="Tracey A."/>
            <person name="Holroyd N."/>
            <person name="Cotton J.A."/>
            <person name="Stanley E.J."/>
            <person name="Zarowiecki M."/>
            <person name="Liu J.Z."/>
            <person name="Huckvale T."/>
            <person name="Cooper P.J."/>
            <person name="Grencis R.K."/>
            <person name="Berriman M."/>
        </authorList>
    </citation>
    <scope>NUCLEOTIDE SEQUENCE [LARGE SCALE GENOMIC DNA]</scope>
</reference>
<dbReference type="InterPro" id="IPR014001">
    <property type="entry name" value="Helicase_ATP-bd"/>
</dbReference>
<dbReference type="InterPro" id="IPR001650">
    <property type="entry name" value="Helicase_C-like"/>
</dbReference>
<feature type="compositionally biased region" description="Acidic residues" evidence="7">
    <location>
        <begin position="815"/>
        <end position="827"/>
    </location>
</feature>
<feature type="compositionally biased region" description="Gly residues" evidence="7">
    <location>
        <begin position="225"/>
        <end position="243"/>
    </location>
</feature>
<dbReference type="EMBL" id="HG806309">
    <property type="protein sequence ID" value="CDW58312.1"/>
    <property type="molecule type" value="Genomic_DNA"/>
</dbReference>
<feature type="region of interest" description="Disordered" evidence="7">
    <location>
        <begin position="773"/>
        <end position="827"/>
    </location>
</feature>
<feature type="compositionally biased region" description="Basic and acidic residues" evidence="7">
    <location>
        <begin position="131"/>
        <end position="144"/>
    </location>
</feature>
<evidence type="ECO:0000313" key="12">
    <source>
        <dbReference type="Proteomes" id="UP000030665"/>
    </source>
</evidence>
<dbReference type="PROSITE" id="PS51194">
    <property type="entry name" value="HELICASE_CTER"/>
    <property type="match status" value="1"/>
</dbReference>